<dbReference type="GO" id="GO:0019843">
    <property type="term" value="F:rRNA binding"/>
    <property type="evidence" value="ECO:0007669"/>
    <property type="project" value="UniProtKB-UniRule"/>
</dbReference>
<keyword evidence="5 6" id="KW-0687">Ribonucleoprotein</keyword>
<evidence type="ECO:0000259" key="7">
    <source>
        <dbReference type="Pfam" id="PF00177"/>
    </source>
</evidence>
<dbReference type="InterPro" id="IPR036823">
    <property type="entry name" value="Ribosomal_uS7_dom_sf"/>
</dbReference>
<sequence>MRRAVKNRKQPPPDDVYGSVKVAKLINYVMERGKKDTARKIVYKVMNELKKDGDPVIILDEALDKASPSVEVRSRRVGGANYQVPREVRPERRLALGFRWIVEAAEGTKGKPMHESLLAEIRAAHKGEGVAVAKKETTHKMAEANKAFAHFAW</sequence>
<dbReference type="GO" id="GO:0000049">
    <property type="term" value="F:tRNA binding"/>
    <property type="evidence" value="ECO:0007669"/>
    <property type="project" value="UniProtKB-UniRule"/>
</dbReference>
<reference evidence="8 9" key="1">
    <citation type="journal article" date="2016" name="Nat. Commun.">
        <title>Thousands of microbial genomes shed light on interconnected biogeochemical processes in an aquifer system.</title>
        <authorList>
            <person name="Anantharaman K."/>
            <person name="Brown C.T."/>
            <person name="Hug L.A."/>
            <person name="Sharon I."/>
            <person name="Castelle C.J."/>
            <person name="Probst A.J."/>
            <person name="Thomas B.C."/>
            <person name="Singh A."/>
            <person name="Wilkins M.J."/>
            <person name="Karaoz U."/>
            <person name="Brodie E.L."/>
            <person name="Williams K.H."/>
            <person name="Hubbard S.S."/>
            <person name="Banfield J.F."/>
        </authorList>
    </citation>
    <scope>NUCLEOTIDE SEQUENCE [LARGE SCALE GENOMIC DNA]</scope>
</reference>
<dbReference type="CDD" id="cd14869">
    <property type="entry name" value="uS7_Bacteria"/>
    <property type="match status" value="1"/>
</dbReference>
<evidence type="ECO:0000256" key="5">
    <source>
        <dbReference type="ARBA" id="ARBA00023274"/>
    </source>
</evidence>
<keyword evidence="6" id="KW-0820">tRNA-binding</keyword>
<evidence type="ECO:0000256" key="3">
    <source>
        <dbReference type="ARBA" id="ARBA00022884"/>
    </source>
</evidence>
<organism evidence="8 9">
    <name type="scientific">Candidatus Kaiserbacteria bacterium RIFCSPLOWO2_12_FULL_50_28</name>
    <dbReference type="NCBI Taxonomy" id="1798527"/>
    <lineage>
        <taxon>Bacteria</taxon>
        <taxon>Candidatus Kaiseribacteriota</taxon>
    </lineage>
</organism>
<dbReference type="GO" id="GO:0015935">
    <property type="term" value="C:small ribosomal subunit"/>
    <property type="evidence" value="ECO:0007669"/>
    <property type="project" value="InterPro"/>
</dbReference>
<name>A0A1F6FN52_9BACT</name>
<feature type="domain" description="Small ribosomal subunit protein uS7" evidence="7">
    <location>
        <begin position="2"/>
        <end position="146"/>
    </location>
</feature>
<evidence type="ECO:0000256" key="4">
    <source>
        <dbReference type="ARBA" id="ARBA00022980"/>
    </source>
</evidence>
<dbReference type="Gene3D" id="1.10.455.10">
    <property type="entry name" value="Ribosomal protein S7 domain"/>
    <property type="match status" value="1"/>
</dbReference>
<evidence type="ECO:0000256" key="1">
    <source>
        <dbReference type="ARBA" id="ARBA00007151"/>
    </source>
</evidence>
<proteinExistence type="inferred from homology"/>
<dbReference type="NCBIfam" id="TIGR01029">
    <property type="entry name" value="rpsG_bact"/>
    <property type="match status" value="1"/>
</dbReference>
<keyword evidence="4 6" id="KW-0689">Ribosomal protein</keyword>
<protein>
    <recommendedName>
        <fullName evidence="6">Small ribosomal subunit protein uS7</fullName>
    </recommendedName>
</protein>
<dbReference type="InterPro" id="IPR005717">
    <property type="entry name" value="Ribosomal_uS7_bac/org-type"/>
</dbReference>
<dbReference type="PIRSF" id="PIRSF002122">
    <property type="entry name" value="RPS7p_RPS7a_RPS5e_RPS7o"/>
    <property type="match status" value="1"/>
</dbReference>
<comment type="similarity">
    <text evidence="1 6">Belongs to the universal ribosomal protein uS7 family.</text>
</comment>
<dbReference type="PANTHER" id="PTHR11205">
    <property type="entry name" value="RIBOSOMAL PROTEIN S7"/>
    <property type="match status" value="1"/>
</dbReference>
<dbReference type="Pfam" id="PF00177">
    <property type="entry name" value="Ribosomal_S7"/>
    <property type="match status" value="1"/>
</dbReference>
<dbReference type="AlphaFoldDB" id="A0A1F6FN52"/>
<dbReference type="InterPro" id="IPR000235">
    <property type="entry name" value="Ribosomal_uS7"/>
</dbReference>
<comment type="subunit">
    <text evidence="6">Part of the 30S ribosomal subunit. Contacts proteins S9 and S11.</text>
</comment>
<dbReference type="HAMAP" id="MF_00480_B">
    <property type="entry name" value="Ribosomal_uS7_B"/>
    <property type="match status" value="1"/>
</dbReference>
<keyword evidence="3 6" id="KW-0694">RNA-binding</keyword>
<gene>
    <name evidence="6" type="primary">rpsG</name>
    <name evidence="8" type="ORF">A3H15_01855</name>
</gene>
<dbReference type="SUPFAM" id="SSF47973">
    <property type="entry name" value="Ribosomal protein S7"/>
    <property type="match status" value="1"/>
</dbReference>
<comment type="function">
    <text evidence="6">One of the primary rRNA binding proteins, it binds directly to 16S rRNA where it nucleates assembly of the head domain of the 30S subunit. Is located at the subunit interface close to the decoding center, probably blocks exit of the E-site tRNA.</text>
</comment>
<evidence type="ECO:0000313" key="8">
    <source>
        <dbReference type="EMBL" id="OGG87290.1"/>
    </source>
</evidence>
<evidence type="ECO:0000256" key="2">
    <source>
        <dbReference type="ARBA" id="ARBA00022730"/>
    </source>
</evidence>
<dbReference type="InterPro" id="IPR023798">
    <property type="entry name" value="Ribosomal_uS7_dom"/>
</dbReference>
<keyword evidence="2 6" id="KW-0699">rRNA-binding</keyword>
<dbReference type="GO" id="GO:0003735">
    <property type="term" value="F:structural constituent of ribosome"/>
    <property type="evidence" value="ECO:0007669"/>
    <property type="project" value="InterPro"/>
</dbReference>
<evidence type="ECO:0000256" key="6">
    <source>
        <dbReference type="HAMAP-Rule" id="MF_00480"/>
    </source>
</evidence>
<dbReference type="EMBL" id="MFMO01000032">
    <property type="protein sequence ID" value="OGG87290.1"/>
    <property type="molecule type" value="Genomic_DNA"/>
</dbReference>
<accession>A0A1F6FN52</accession>
<dbReference type="Proteomes" id="UP000177968">
    <property type="component" value="Unassembled WGS sequence"/>
</dbReference>
<dbReference type="GO" id="GO:0006412">
    <property type="term" value="P:translation"/>
    <property type="evidence" value="ECO:0007669"/>
    <property type="project" value="UniProtKB-UniRule"/>
</dbReference>
<evidence type="ECO:0000313" key="9">
    <source>
        <dbReference type="Proteomes" id="UP000177968"/>
    </source>
</evidence>
<comment type="caution">
    <text evidence="8">The sequence shown here is derived from an EMBL/GenBank/DDBJ whole genome shotgun (WGS) entry which is preliminary data.</text>
</comment>